<dbReference type="RefSeq" id="WP_402699980.1">
    <property type="nucleotide sequence ID" value="NZ_JBIUZV010000004.1"/>
</dbReference>
<comment type="caution">
    <text evidence="3">The sequence shown here is derived from an EMBL/GenBank/DDBJ whole genome shotgun (WGS) entry which is preliminary data.</text>
</comment>
<evidence type="ECO:0000256" key="1">
    <source>
        <dbReference type="ARBA" id="ARBA00006484"/>
    </source>
</evidence>
<dbReference type="Gene3D" id="3.40.50.720">
    <property type="entry name" value="NAD(P)-binding Rossmann-like Domain"/>
    <property type="match status" value="1"/>
</dbReference>
<dbReference type="InterPro" id="IPR002347">
    <property type="entry name" value="SDR_fam"/>
</dbReference>
<sequence>MSQPDKIAIVTGGSRGIGAAVSRGLAEDGYSVIVNYATDGASAGRVVDEIRKAGGQAFAIQADVSKEDDILRMFSAIDNMPGRLAVLVNNGGITGGFARVEAISAQVLQKVFAVNVLGAFLCSREAVKRMSTKRGGNGGSIVFLTSRAAQLGGAGEWVHYAATKGAIDTLTVGLGKEVALEGIRVNAVSAGLIETDLHAAAGAPDRTARLAATIPMGRAGTAREVAESIRWLVSPAAGYVTATTVAVAGGR</sequence>
<keyword evidence="4" id="KW-1185">Reference proteome</keyword>
<evidence type="ECO:0000313" key="4">
    <source>
        <dbReference type="Proteomes" id="UP001617427"/>
    </source>
</evidence>
<dbReference type="PRINTS" id="PR00081">
    <property type="entry name" value="GDHRDH"/>
</dbReference>
<dbReference type="EMBL" id="JBIUZV010000004">
    <property type="protein sequence ID" value="MFJ3046065.1"/>
    <property type="molecule type" value="Genomic_DNA"/>
</dbReference>
<evidence type="ECO:0000313" key="3">
    <source>
        <dbReference type="EMBL" id="MFJ3046065.1"/>
    </source>
</evidence>
<dbReference type="InterPro" id="IPR036291">
    <property type="entry name" value="NAD(P)-bd_dom_sf"/>
</dbReference>
<gene>
    <name evidence="3" type="ORF">ACIPEN_09550</name>
</gene>
<accession>A0ABW8EX81</accession>
<dbReference type="Proteomes" id="UP001617427">
    <property type="component" value="Unassembled WGS sequence"/>
</dbReference>
<dbReference type="SUPFAM" id="SSF51735">
    <property type="entry name" value="NAD(P)-binding Rossmann-fold domains"/>
    <property type="match status" value="1"/>
</dbReference>
<comment type="similarity">
    <text evidence="1">Belongs to the short-chain dehydrogenases/reductases (SDR) family.</text>
</comment>
<dbReference type="PANTHER" id="PTHR43639:SF1">
    <property type="entry name" value="SHORT-CHAIN DEHYDROGENASE_REDUCTASE FAMILY PROTEIN"/>
    <property type="match status" value="1"/>
</dbReference>
<protein>
    <submittedName>
        <fullName evidence="3">SDR family oxidoreductase</fullName>
    </submittedName>
</protein>
<dbReference type="Pfam" id="PF13561">
    <property type="entry name" value="adh_short_C2"/>
    <property type="match status" value="1"/>
</dbReference>
<organism evidence="3 4">
    <name type="scientific">Herbaspirillum chlorophenolicum</name>
    <dbReference type="NCBI Taxonomy" id="211589"/>
    <lineage>
        <taxon>Bacteria</taxon>
        <taxon>Pseudomonadati</taxon>
        <taxon>Pseudomonadota</taxon>
        <taxon>Betaproteobacteria</taxon>
        <taxon>Burkholderiales</taxon>
        <taxon>Oxalobacteraceae</taxon>
        <taxon>Herbaspirillum</taxon>
    </lineage>
</organism>
<proteinExistence type="inferred from homology"/>
<dbReference type="PANTHER" id="PTHR43639">
    <property type="entry name" value="OXIDOREDUCTASE, SHORT-CHAIN DEHYDROGENASE/REDUCTASE FAMILY (AFU_ORTHOLOGUE AFUA_5G02870)"/>
    <property type="match status" value="1"/>
</dbReference>
<dbReference type="PRINTS" id="PR00080">
    <property type="entry name" value="SDRFAMILY"/>
</dbReference>
<name>A0ABW8EX81_9BURK</name>
<keyword evidence="2" id="KW-0560">Oxidoreductase</keyword>
<evidence type="ECO:0000256" key="2">
    <source>
        <dbReference type="ARBA" id="ARBA00023002"/>
    </source>
</evidence>
<reference evidence="3 4" key="1">
    <citation type="submission" date="2024-10" db="EMBL/GenBank/DDBJ databases">
        <title>The Natural Products Discovery Center: Release of the First 8490 Sequenced Strains for Exploring Actinobacteria Biosynthetic Diversity.</title>
        <authorList>
            <person name="Kalkreuter E."/>
            <person name="Kautsar S.A."/>
            <person name="Yang D."/>
            <person name="Bader C.D."/>
            <person name="Teijaro C.N."/>
            <person name="Fluegel L."/>
            <person name="Davis C.M."/>
            <person name="Simpson J.R."/>
            <person name="Lauterbach L."/>
            <person name="Steele A.D."/>
            <person name="Gui C."/>
            <person name="Meng S."/>
            <person name="Li G."/>
            <person name="Viehrig K."/>
            <person name="Ye F."/>
            <person name="Su P."/>
            <person name="Kiefer A.F."/>
            <person name="Nichols A."/>
            <person name="Cepeda A.J."/>
            <person name="Yan W."/>
            <person name="Fan B."/>
            <person name="Jiang Y."/>
            <person name="Adhikari A."/>
            <person name="Zheng C.-J."/>
            <person name="Schuster L."/>
            <person name="Cowan T.M."/>
            <person name="Smanski M.J."/>
            <person name="Chevrette M.G."/>
            <person name="De Carvalho L.P.S."/>
            <person name="Shen B."/>
        </authorList>
    </citation>
    <scope>NUCLEOTIDE SEQUENCE [LARGE SCALE GENOMIC DNA]</scope>
    <source>
        <strain evidence="3 4">NPDC087045</strain>
    </source>
</reference>